<protein>
    <submittedName>
        <fullName evidence="1">Uncharacterized protein</fullName>
    </submittedName>
</protein>
<keyword evidence="2" id="KW-1185">Reference proteome</keyword>
<gene>
    <name evidence="1" type="ORF">Lalb_Chr03g0025121</name>
</gene>
<sequence>MECITAYINVLNINHNHNQLGAIITRDHPIMAFLTNPKRRNHLRLLSPIRLDLHTKCKVTWGIIKIWRRRKRKLKGKGSNSLIYMIDCVW</sequence>
<comment type="caution">
    <text evidence="1">The sequence shown here is derived from an EMBL/GenBank/DDBJ whole genome shotgun (WGS) entry which is preliminary data.</text>
</comment>
<organism evidence="1 2">
    <name type="scientific">Lupinus albus</name>
    <name type="common">White lupine</name>
    <name type="synonym">Lupinus termis</name>
    <dbReference type="NCBI Taxonomy" id="3870"/>
    <lineage>
        <taxon>Eukaryota</taxon>
        <taxon>Viridiplantae</taxon>
        <taxon>Streptophyta</taxon>
        <taxon>Embryophyta</taxon>
        <taxon>Tracheophyta</taxon>
        <taxon>Spermatophyta</taxon>
        <taxon>Magnoliopsida</taxon>
        <taxon>eudicotyledons</taxon>
        <taxon>Gunneridae</taxon>
        <taxon>Pentapetalae</taxon>
        <taxon>rosids</taxon>
        <taxon>fabids</taxon>
        <taxon>Fabales</taxon>
        <taxon>Fabaceae</taxon>
        <taxon>Papilionoideae</taxon>
        <taxon>50 kb inversion clade</taxon>
        <taxon>genistoids sensu lato</taxon>
        <taxon>core genistoids</taxon>
        <taxon>Genisteae</taxon>
        <taxon>Lupinus</taxon>
    </lineage>
</organism>
<name>A0A6A4QQZ9_LUPAL</name>
<evidence type="ECO:0000313" key="1">
    <source>
        <dbReference type="EMBL" id="KAE9616461.1"/>
    </source>
</evidence>
<proteinExistence type="predicted"/>
<dbReference type="Proteomes" id="UP000447434">
    <property type="component" value="Chromosome 3"/>
</dbReference>
<dbReference type="AlphaFoldDB" id="A0A6A4QQZ9"/>
<accession>A0A6A4QQZ9</accession>
<reference evidence="2" key="1">
    <citation type="journal article" date="2020" name="Nat. Commun.">
        <title>Genome sequence of the cluster root forming white lupin.</title>
        <authorList>
            <person name="Hufnagel B."/>
            <person name="Marques A."/>
            <person name="Soriano A."/>
            <person name="Marques L."/>
            <person name="Divol F."/>
            <person name="Doumas P."/>
            <person name="Sallet E."/>
            <person name="Mancinotti D."/>
            <person name="Carrere S."/>
            <person name="Marande W."/>
            <person name="Arribat S."/>
            <person name="Keller J."/>
            <person name="Huneau C."/>
            <person name="Blein T."/>
            <person name="Aime D."/>
            <person name="Laguerre M."/>
            <person name="Taylor J."/>
            <person name="Schubert V."/>
            <person name="Nelson M."/>
            <person name="Geu-Flores F."/>
            <person name="Crespi M."/>
            <person name="Gallardo-Guerrero K."/>
            <person name="Delaux P.-M."/>
            <person name="Salse J."/>
            <person name="Berges H."/>
            <person name="Guyot R."/>
            <person name="Gouzy J."/>
            <person name="Peret B."/>
        </authorList>
    </citation>
    <scope>NUCLEOTIDE SEQUENCE [LARGE SCALE GENOMIC DNA]</scope>
    <source>
        <strain evidence="2">cv. Amiga</strain>
    </source>
</reference>
<evidence type="ECO:0000313" key="2">
    <source>
        <dbReference type="Proteomes" id="UP000447434"/>
    </source>
</evidence>
<dbReference type="EMBL" id="WOCE01000003">
    <property type="protein sequence ID" value="KAE9616461.1"/>
    <property type="molecule type" value="Genomic_DNA"/>
</dbReference>